<reference evidence="1 2" key="1">
    <citation type="submission" date="2019-03" db="EMBL/GenBank/DDBJ databases">
        <title>Single cell metagenomics reveals metabolic interactions within the superorganism composed of flagellate Streblomastix strix and complex community of Bacteroidetes bacteria on its surface.</title>
        <authorList>
            <person name="Treitli S.C."/>
            <person name="Kolisko M."/>
            <person name="Husnik F."/>
            <person name="Keeling P."/>
            <person name="Hampl V."/>
        </authorList>
    </citation>
    <scope>NUCLEOTIDE SEQUENCE [LARGE SCALE GENOMIC DNA]</scope>
    <source>
        <strain evidence="1">ST1C</strain>
    </source>
</reference>
<evidence type="ECO:0000313" key="1">
    <source>
        <dbReference type="EMBL" id="KAA6393464.1"/>
    </source>
</evidence>
<dbReference type="Proteomes" id="UP000324800">
    <property type="component" value="Unassembled WGS sequence"/>
</dbReference>
<organism evidence="1 2">
    <name type="scientific">Streblomastix strix</name>
    <dbReference type="NCBI Taxonomy" id="222440"/>
    <lineage>
        <taxon>Eukaryota</taxon>
        <taxon>Metamonada</taxon>
        <taxon>Preaxostyla</taxon>
        <taxon>Oxymonadida</taxon>
        <taxon>Streblomastigidae</taxon>
        <taxon>Streblomastix</taxon>
    </lineage>
</organism>
<proteinExistence type="predicted"/>
<dbReference type="AlphaFoldDB" id="A0A5J4WER1"/>
<evidence type="ECO:0000313" key="2">
    <source>
        <dbReference type="Proteomes" id="UP000324800"/>
    </source>
</evidence>
<sequence>MEVGPTMVYKLNESVKQVPYPWTIKLMPNQGTKHGKPKKFFTIWKDSNIPHGPEVEKGRIFLTQTLVRK</sequence>
<protein>
    <submittedName>
        <fullName evidence="1">Uncharacterized protein</fullName>
    </submittedName>
</protein>
<accession>A0A5J4WER1</accession>
<gene>
    <name evidence="1" type="ORF">EZS28_011010</name>
</gene>
<name>A0A5J4WER1_9EUKA</name>
<dbReference type="EMBL" id="SNRW01002222">
    <property type="protein sequence ID" value="KAA6393464.1"/>
    <property type="molecule type" value="Genomic_DNA"/>
</dbReference>
<comment type="caution">
    <text evidence="1">The sequence shown here is derived from an EMBL/GenBank/DDBJ whole genome shotgun (WGS) entry which is preliminary data.</text>
</comment>